<reference evidence="1" key="1">
    <citation type="submission" date="2018-02" db="EMBL/GenBank/DDBJ databases">
        <title>Rhizophora mucronata_Transcriptome.</title>
        <authorList>
            <person name="Meera S.P."/>
            <person name="Sreeshan A."/>
            <person name="Augustine A."/>
        </authorList>
    </citation>
    <scope>NUCLEOTIDE SEQUENCE</scope>
    <source>
        <tissue evidence="1">Leaf</tissue>
    </source>
</reference>
<protein>
    <submittedName>
        <fullName evidence="1">Uncharacterized protein</fullName>
    </submittedName>
</protein>
<name>A0A2P2J5J5_RHIMU</name>
<proteinExistence type="predicted"/>
<sequence length="97" mass="10766">MVTITATTPPNQLPTHGSSLQRLTTSWNLFSPQSPLEIWPEFHTLLPREMKSLGWKRNPTTIAETFLREFTKIFSKKKAAAAAAGTAPADWVVRTSG</sequence>
<accession>A0A2P2J5J5</accession>
<organism evidence="1">
    <name type="scientific">Rhizophora mucronata</name>
    <name type="common">Asiatic mangrove</name>
    <dbReference type="NCBI Taxonomy" id="61149"/>
    <lineage>
        <taxon>Eukaryota</taxon>
        <taxon>Viridiplantae</taxon>
        <taxon>Streptophyta</taxon>
        <taxon>Embryophyta</taxon>
        <taxon>Tracheophyta</taxon>
        <taxon>Spermatophyta</taxon>
        <taxon>Magnoliopsida</taxon>
        <taxon>eudicotyledons</taxon>
        <taxon>Gunneridae</taxon>
        <taxon>Pentapetalae</taxon>
        <taxon>rosids</taxon>
        <taxon>fabids</taxon>
        <taxon>Malpighiales</taxon>
        <taxon>Rhizophoraceae</taxon>
        <taxon>Rhizophora</taxon>
    </lineage>
</organism>
<evidence type="ECO:0000313" key="1">
    <source>
        <dbReference type="EMBL" id="MBW88768.1"/>
    </source>
</evidence>
<dbReference type="AlphaFoldDB" id="A0A2P2J5J5"/>
<dbReference type="EMBL" id="GGEC01008285">
    <property type="protein sequence ID" value="MBW88768.1"/>
    <property type="molecule type" value="Transcribed_RNA"/>
</dbReference>